<evidence type="ECO:0000313" key="1">
    <source>
        <dbReference type="EMBL" id="KAJ4013757.1"/>
    </source>
</evidence>
<name>A0A9W8PPN1_9HYPO</name>
<gene>
    <name evidence="1" type="ORF">NW766_005996</name>
</gene>
<dbReference type="Proteomes" id="UP001152130">
    <property type="component" value="Unassembled WGS sequence"/>
</dbReference>
<dbReference type="EMBL" id="JAPDHF010000008">
    <property type="protein sequence ID" value="KAJ4013757.1"/>
    <property type="molecule type" value="Genomic_DNA"/>
</dbReference>
<evidence type="ECO:0000313" key="2">
    <source>
        <dbReference type="Proteomes" id="UP001152130"/>
    </source>
</evidence>
<protein>
    <submittedName>
        <fullName evidence="1">Uncharacterized protein</fullName>
    </submittedName>
</protein>
<dbReference type="OrthoDB" id="5429780at2759"/>
<keyword evidence="2" id="KW-1185">Reference proteome</keyword>
<proteinExistence type="predicted"/>
<reference evidence="1" key="1">
    <citation type="submission" date="2022-10" db="EMBL/GenBank/DDBJ databases">
        <title>Fusarium specimens isolated from Avocado Roots.</title>
        <authorList>
            <person name="Stajich J."/>
            <person name="Roper C."/>
            <person name="Heimlech-Rivalta G."/>
        </authorList>
    </citation>
    <scope>NUCLEOTIDE SEQUENCE</scope>
    <source>
        <strain evidence="1">CF00143</strain>
    </source>
</reference>
<comment type="caution">
    <text evidence="1">The sequence shown here is derived from an EMBL/GenBank/DDBJ whole genome shotgun (WGS) entry which is preliminary data.</text>
</comment>
<organism evidence="1 2">
    <name type="scientific">Fusarium irregulare</name>
    <dbReference type="NCBI Taxonomy" id="2494466"/>
    <lineage>
        <taxon>Eukaryota</taxon>
        <taxon>Fungi</taxon>
        <taxon>Dikarya</taxon>
        <taxon>Ascomycota</taxon>
        <taxon>Pezizomycotina</taxon>
        <taxon>Sordariomycetes</taxon>
        <taxon>Hypocreomycetidae</taxon>
        <taxon>Hypocreales</taxon>
        <taxon>Nectriaceae</taxon>
        <taxon>Fusarium</taxon>
        <taxon>Fusarium incarnatum-equiseti species complex</taxon>
    </lineage>
</organism>
<accession>A0A9W8PPN1</accession>
<sequence>MSVEIYFPSDDWKKLIWYCRTRKYDRKLEEEISDIYRASLIVGSMTSAPEAAFRKLNS</sequence>
<dbReference type="AlphaFoldDB" id="A0A9W8PPN1"/>